<dbReference type="PIRSF" id="PIRSF002148">
    <property type="entry name" value="Ribosomal_S21e"/>
    <property type="match status" value="1"/>
</dbReference>
<evidence type="ECO:0000313" key="6">
    <source>
        <dbReference type="Proteomes" id="UP000219813"/>
    </source>
</evidence>
<name>A0A1D3PCD3_PLAMA</name>
<dbReference type="Gene3D" id="3.30.1230.20">
    <property type="match status" value="1"/>
</dbReference>
<dbReference type="KEGG" id="pmal:PMUG01_09053100"/>
<sequence length="90" mass="10104">MFNDQKVLVDIYIPRKCSATSRLIPAKEHGAVQINIGMVRGRKCEKVDKKGVFNGETETFAIAGHVRQKGESDACLNRLLHEKKMLSFSN</sequence>
<keyword evidence="6" id="KW-1185">Reference proteome</keyword>
<organism evidence="5 6">
    <name type="scientific">Plasmodium malariae</name>
    <dbReference type="NCBI Taxonomy" id="5858"/>
    <lineage>
        <taxon>Eukaryota</taxon>
        <taxon>Sar</taxon>
        <taxon>Alveolata</taxon>
        <taxon>Apicomplexa</taxon>
        <taxon>Aconoidasida</taxon>
        <taxon>Haemosporida</taxon>
        <taxon>Plasmodiidae</taxon>
        <taxon>Plasmodium</taxon>
        <taxon>Plasmodium (Plasmodium)</taxon>
    </lineage>
</organism>
<gene>
    <name evidence="5" type="primary">RPS21</name>
    <name evidence="5" type="ORF">PMUG01_09053100</name>
</gene>
<keyword evidence="2 4" id="KW-0689">Ribosomal protein</keyword>
<dbReference type="AlphaFoldDB" id="A0A1D3PCD3"/>
<comment type="similarity">
    <text evidence="1 4">Belongs to the eukaryotic ribosomal protein eS21 family.</text>
</comment>
<evidence type="ECO:0000256" key="3">
    <source>
        <dbReference type="ARBA" id="ARBA00023274"/>
    </source>
</evidence>
<dbReference type="InterPro" id="IPR001931">
    <property type="entry name" value="Ribosomal_eS21"/>
</dbReference>
<dbReference type="OMA" id="GESDACM"/>
<evidence type="ECO:0000313" key="5">
    <source>
        <dbReference type="EMBL" id="SCN12955.1"/>
    </source>
</evidence>
<dbReference type="EMBL" id="LT594630">
    <property type="protein sequence ID" value="SCN12955.1"/>
    <property type="molecule type" value="Genomic_DNA"/>
</dbReference>
<evidence type="ECO:0000256" key="1">
    <source>
        <dbReference type="ARBA" id="ARBA00010228"/>
    </source>
</evidence>
<dbReference type="InterPro" id="IPR038579">
    <property type="entry name" value="Ribosomal_eS21_sf"/>
</dbReference>
<dbReference type="PANTHER" id="PTHR10442">
    <property type="entry name" value="40S RIBOSOMAL PROTEIN S21"/>
    <property type="match status" value="1"/>
</dbReference>
<proteinExistence type="inferred from homology"/>
<dbReference type="GO" id="GO:0003735">
    <property type="term" value="F:structural constituent of ribosome"/>
    <property type="evidence" value="ECO:0007669"/>
    <property type="project" value="InterPro"/>
</dbReference>
<dbReference type="GO" id="GO:0006412">
    <property type="term" value="P:translation"/>
    <property type="evidence" value="ECO:0007669"/>
    <property type="project" value="InterPro"/>
</dbReference>
<evidence type="ECO:0000256" key="2">
    <source>
        <dbReference type="ARBA" id="ARBA00022980"/>
    </source>
</evidence>
<dbReference type="Pfam" id="PF01249">
    <property type="entry name" value="Ribosomal_S21e"/>
    <property type="match status" value="1"/>
</dbReference>
<accession>A0A1D3PCD3</accession>
<reference evidence="5 6" key="1">
    <citation type="submission" date="2016-06" db="EMBL/GenBank/DDBJ databases">
        <authorList>
            <consortium name="Pathogen Informatics"/>
        </authorList>
    </citation>
    <scope>NUCLEOTIDE SEQUENCE [LARGE SCALE GENOMIC DNA]</scope>
</reference>
<dbReference type="OrthoDB" id="278325at2759"/>
<dbReference type="GO" id="GO:1990904">
    <property type="term" value="C:ribonucleoprotein complex"/>
    <property type="evidence" value="ECO:0007669"/>
    <property type="project" value="UniProtKB-KW"/>
</dbReference>
<dbReference type="RefSeq" id="XP_028861851.1">
    <property type="nucleotide sequence ID" value="XM_029005241.1"/>
</dbReference>
<dbReference type="VEuPathDB" id="PlasmoDB:PmUG01_09053100"/>
<protein>
    <recommendedName>
        <fullName evidence="4">40S ribosomal protein S21</fullName>
    </recommendedName>
</protein>
<dbReference type="GO" id="GO:0005840">
    <property type="term" value="C:ribosome"/>
    <property type="evidence" value="ECO:0007669"/>
    <property type="project" value="UniProtKB-KW"/>
</dbReference>
<keyword evidence="3 4" id="KW-0687">Ribonucleoprotein</keyword>
<dbReference type="GeneID" id="39869059"/>
<evidence type="ECO:0000256" key="4">
    <source>
        <dbReference type="PIRNR" id="PIRNR002148"/>
    </source>
</evidence>
<dbReference type="Proteomes" id="UP000219813">
    <property type="component" value="Chromosome 9"/>
</dbReference>